<accession>A0AAU9JMX0</accession>
<gene>
    <name evidence="2" type="ORF">BSTOLATCC_MIC33003</name>
</gene>
<dbReference type="InterPro" id="IPR042299">
    <property type="entry name" value="Ufd1-like_Nn"/>
</dbReference>
<sequence>MSISSRNKSPFSKQISNILLISSHPSYTQIFEYADKVIIPKSVFQGIRRVKCPFPPVILLTSLRYKFIPVQCGCLEDTCQEDYIYCPLWIMNRLGFRSKHNTKCGILLEILPLNSQHYYIYPSLSIISIYVPEKIDEDEIKHALMNYTVARKEEWIKLFLRNKEVKVYIADVCPGNISIINSADFEILFVEEPSSSKTSIRERLEAFEKKHLKVTENFGIPDLPLQTQKLCFLNSFKKNLKKKGRKSKNIKEKLKPTPTSLNVKRYSIKKSGLDFQFSRHDFTDSTLKQYKKHSDIAIGTEIEDLFPLEEVSNYRNQEQSRNLWTRESVEPFDDAVYFLKGTLNAAKQSSQSPTLPALKPANRPYSITPTRTVLHIYKNRSVTPTQLSTQKQLSLNNELYFNSFKNF</sequence>
<dbReference type="AlphaFoldDB" id="A0AAU9JMX0"/>
<keyword evidence="3" id="KW-1185">Reference proteome</keyword>
<dbReference type="EMBL" id="CAJZBQ010000033">
    <property type="protein sequence ID" value="CAG9323101.1"/>
    <property type="molecule type" value="Genomic_DNA"/>
</dbReference>
<reference evidence="2" key="1">
    <citation type="submission" date="2021-09" db="EMBL/GenBank/DDBJ databases">
        <authorList>
            <consortium name="AG Swart"/>
            <person name="Singh M."/>
            <person name="Singh A."/>
            <person name="Seah K."/>
            <person name="Emmerich C."/>
        </authorList>
    </citation>
    <scope>NUCLEOTIDE SEQUENCE</scope>
    <source>
        <strain evidence="2">ATCC30299</strain>
    </source>
</reference>
<protein>
    <recommendedName>
        <fullName evidence="1">Ubiquitin fusion degradation protein UFD1 N-terminal subdomain 1 domain-containing protein</fullName>
    </recommendedName>
</protein>
<dbReference type="InterPro" id="IPR055417">
    <property type="entry name" value="UFD1_N1"/>
</dbReference>
<dbReference type="Gene3D" id="2.40.40.50">
    <property type="entry name" value="Ubiquitin fusion degradation protein UFD1, N-terminal domain"/>
    <property type="match status" value="1"/>
</dbReference>
<dbReference type="Proteomes" id="UP001162131">
    <property type="component" value="Unassembled WGS sequence"/>
</dbReference>
<feature type="domain" description="Ubiquitin fusion degradation protein UFD1 N-terminal subdomain 1" evidence="1">
    <location>
        <begin position="28"/>
        <end position="100"/>
    </location>
</feature>
<evidence type="ECO:0000259" key="1">
    <source>
        <dbReference type="Pfam" id="PF03152"/>
    </source>
</evidence>
<evidence type="ECO:0000313" key="2">
    <source>
        <dbReference type="EMBL" id="CAG9323101.1"/>
    </source>
</evidence>
<dbReference type="Pfam" id="PF03152">
    <property type="entry name" value="UFD1_N1"/>
    <property type="match status" value="1"/>
</dbReference>
<proteinExistence type="predicted"/>
<evidence type="ECO:0000313" key="3">
    <source>
        <dbReference type="Proteomes" id="UP001162131"/>
    </source>
</evidence>
<organism evidence="2 3">
    <name type="scientific">Blepharisma stoltei</name>
    <dbReference type="NCBI Taxonomy" id="1481888"/>
    <lineage>
        <taxon>Eukaryota</taxon>
        <taxon>Sar</taxon>
        <taxon>Alveolata</taxon>
        <taxon>Ciliophora</taxon>
        <taxon>Postciliodesmatophora</taxon>
        <taxon>Heterotrichea</taxon>
        <taxon>Heterotrichida</taxon>
        <taxon>Blepharismidae</taxon>
        <taxon>Blepharisma</taxon>
    </lineage>
</organism>
<name>A0AAU9JMX0_9CILI</name>
<comment type="caution">
    <text evidence="2">The sequence shown here is derived from an EMBL/GenBank/DDBJ whole genome shotgun (WGS) entry which is preliminary data.</text>
</comment>